<dbReference type="InterPro" id="IPR020596">
    <property type="entry name" value="rRNA_Ade_Mease_Trfase_CS"/>
</dbReference>
<protein>
    <recommendedName>
        <fullName evidence="6">Ribosomal RNA adenine methylase transferase N-terminal domain-containing protein</fullName>
    </recommendedName>
</protein>
<evidence type="ECO:0000313" key="8">
    <source>
        <dbReference type="Proteomes" id="UP000179057"/>
    </source>
</evidence>
<evidence type="ECO:0000259" key="6">
    <source>
        <dbReference type="SMART" id="SM00650"/>
    </source>
</evidence>
<dbReference type="PANTHER" id="PTHR11727:SF7">
    <property type="entry name" value="DIMETHYLADENOSINE TRANSFERASE-RELATED"/>
    <property type="match status" value="1"/>
</dbReference>
<evidence type="ECO:0000256" key="2">
    <source>
        <dbReference type="ARBA" id="ARBA00022679"/>
    </source>
</evidence>
<dbReference type="InterPro" id="IPR023165">
    <property type="entry name" value="rRNA_Ade_diMease-like_C"/>
</dbReference>
<comment type="caution">
    <text evidence="7">The sequence shown here is derived from an EMBL/GenBank/DDBJ whole genome shotgun (WGS) entry which is preliminary data.</text>
</comment>
<dbReference type="SMART" id="SM00650">
    <property type="entry name" value="rADc"/>
    <property type="match status" value="1"/>
</dbReference>
<feature type="binding site" evidence="5">
    <location>
        <position position="38"/>
    </location>
    <ligand>
        <name>S-adenosyl-L-methionine</name>
        <dbReference type="ChEBI" id="CHEBI:59789"/>
    </ligand>
</feature>
<feature type="binding site" evidence="5">
    <location>
        <position position="11"/>
    </location>
    <ligand>
        <name>S-adenosyl-L-methionine</name>
        <dbReference type="ChEBI" id="CHEBI:59789"/>
    </ligand>
</feature>
<dbReference type="GO" id="GO:0003723">
    <property type="term" value="F:RNA binding"/>
    <property type="evidence" value="ECO:0007669"/>
    <property type="project" value="UniProtKB-UniRule"/>
</dbReference>
<comment type="similarity">
    <text evidence="5">Belongs to the class I-like SAM-binding methyltransferase superfamily. rRNA adenine N(6)-methyltransferase family.</text>
</comment>
<dbReference type="GO" id="GO:0005829">
    <property type="term" value="C:cytosol"/>
    <property type="evidence" value="ECO:0007669"/>
    <property type="project" value="TreeGrafter"/>
</dbReference>
<reference evidence="7 8" key="1">
    <citation type="journal article" date="2016" name="Nat. Commun.">
        <title>Thousands of microbial genomes shed light on interconnected biogeochemical processes in an aquifer system.</title>
        <authorList>
            <person name="Anantharaman K."/>
            <person name="Brown C.T."/>
            <person name="Hug L.A."/>
            <person name="Sharon I."/>
            <person name="Castelle C.J."/>
            <person name="Probst A.J."/>
            <person name="Thomas B.C."/>
            <person name="Singh A."/>
            <person name="Wilkins M.J."/>
            <person name="Karaoz U."/>
            <person name="Brodie E.L."/>
            <person name="Williams K.H."/>
            <person name="Hubbard S.S."/>
            <person name="Banfield J.F."/>
        </authorList>
    </citation>
    <scope>NUCLEOTIDE SEQUENCE [LARGE SCALE GENOMIC DNA]</scope>
</reference>
<feature type="binding site" evidence="5">
    <location>
        <position position="150"/>
    </location>
    <ligand>
        <name>S-adenosyl-L-methionine</name>
        <dbReference type="ChEBI" id="CHEBI:59789"/>
    </ligand>
</feature>
<evidence type="ECO:0000313" key="7">
    <source>
        <dbReference type="EMBL" id="OGM94096.1"/>
    </source>
</evidence>
<evidence type="ECO:0000256" key="3">
    <source>
        <dbReference type="ARBA" id="ARBA00022691"/>
    </source>
</evidence>
<sequence>MEHMGQKLGQHFLINEEKLKKVADALEINEGDVVIEIGPGHGELTQYLLEAGARVTALERDKALIDPLNKKFSAFANRGAFEVIEGNALELLPMVVEELSCHPGEPCPEPAEWVAEGSVVNETDSSATPPAGGVARNDKHCKINYKIVGNIPYYITGYLLRVIEGLDHKPTRVVMTIQKEVAERMCAAVPHMNLLAASVRFWAEPVIVDIIPKKDFNPPPKVDSATVRLDVRQTEEVKGDVYYAFIKKIFTQPRKTIANNLAGKEGDKNAVADVLKRAGIDAKKRPQDLSMKDIYELIKIAL</sequence>
<dbReference type="InterPro" id="IPR029063">
    <property type="entry name" value="SAM-dependent_MTases_sf"/>
</dbReference>
<gene>
    <name evidence="7" type="ORF">A2610_01845</name>
</gene>
<dbReference type="GO" id="GO:0000179">
    <property type="term" value="F:rRNA (adenine-N6,N6-)-dimethyltransferase activity"/>
    <property type="evidence" value="ECO:0007669"/>
    <property type="project" value="UniProtKB-UniRule"/>
</dbReference>
<evidence type="ECO:0000256" key="1">
    <source>
        <dbReference type="ARBA" id="ARBA00022603"/>
    </source>
</evidence>
<dbReference type="AlphaFoldDB" id="A0A1F8DZZ8"/>
<dbReference type="Pfam" id="PF00398">
    <property type="entry name" value="RrnaAD"/>
    <property type="match status" value="1"/>
</dbReference>
<dbReference type="Gene3D" id="1.10.8.100">
    <property type="entry name" value="Ribosomal RNA adenine dimethylase-like, domain 2"/>
    <property type="match status" value="1"/>
</dbReference>
<dbReference type="PANTHER" id="PTHR11727">
    <property type="entry name" value="DIMETHYLADENOSINE TRANSFERASE"/>
    <property type="match status" value="1"/>
</dbReference>
<organism evidence="7 8">
    <name type="scientific">Candidatus Wolfebacteria bacterium RIFOXYD1_FULL_48_65</name>
    <dbReference type="NCBI Taxonomy" id="1802561"/>
    <lineage>
        <taxon>Bacteria</taxon>
        <taxon>Candidatus Wolfeibacteriota</taxon>
    </lineage>
</organism>
<dbReference type="EMBL" id="MGIV01000017">
    <property type="protein sequence ID" value="OGM94096.1"/>
    <property type="molecule type" value="Genomic_DNA"/>
</dbReference>
<evidence type="ECO:0000256" key="5">
    <source>
        <dbReference type="PROSITE-ProRule" id="PRU01026"/>
    </source>
</evidence>
<dbReference type="Gene3D" id="3.40.50.150">
    <property type="entry name" value="Vaccinia Virus protein VP39"/>
    <property type="match status" value="1"/>
</dbReference>
<keyword evidence="2 5" id="KW-0808">Transferase</keyword>
<accession>A0A1F8DZZ8</accession>
<keyword evidence="1 5" id="KW-0489">Methyltransferase</keyword>
<dbReference type="Proteomes" id="UP000179057">
    <property type="component" value="Unassembled WGS sequence"/>
</dbReference>
<proteinExistence type="inferred from homology"/>
<name>A0A1F8DZZ8_9BACT</name>
<dbReference type="InterPro" id="IPR020598">
    <property type="entry name" value="rRNA_Ade_methylase_Trfase_N"/>
</dbReference>
<dbReference type="CDD" id="cd02440">
    <property type="entry name" value="AdoMet_MTases"/>
    <property type="match status" value="1"/>
</dbReference>
<evidence type="ECO:0000256" key="4">
    <source>
        <dbReference type="ARBA" id="ARBA00022884"/>
    </source>
</evidence>
<feature type="domain" description="Ribosomal RNA adenine methylase transferase N-terminal" evidence="6">
    <location>
        <begin position="18"/>
        <end position="233"/>
    </location>
</feature>
<feature type="binding site" evidence="5">
    <location>
        <position position="59"/>
    </location>
    <ligand>
        <name>S-adenosyl-L-methionine</name>
        <dbReference type="ChEBI" id="CHEBI:59789"/>
    </ligand>
</feature>
<dbReference type="InterPro" id="IPR001737">
    <property type="entry name" value="KsgA/Erm"/>
</dbReference>
<dbReference type="SUPFAM" id="SSF53335">
    <property type="entry name" value="S-adenosyl-L-methionine-dependent methyltransferases"/>
    <property type="match status" value="1"/>
</dbReference>
<keyword evidence="4 5" id="KW-0694">RNA-binding</keyword>
<keyword evidence="3 5" id="KW-0949">S-adenosyl-L-methionine</keyword>
<dbReference type="PROSITE" id="PS51689">
    <property type="entry name" value="SAM_RNA_A_N6_MT"/>
    <property type="match status" value="1"/>
</dbReference>
<comment type="caution">
    <text evidence="5">Lacks conserved residue(s) required for the propagation of feature annotation.</text>
</comment>
<dbReference type="PROSITE" id="PS01131">
    <property type="entry name" value="RRNA_A_DIMETH"/>
    <property type="match status" value="1"/>
</dbReference>
<feature type="binding site" evidence="5">
    <location>
        <position position="13"/>
    </location>
    <ligand>
        <name>S-adenosyl-L-methionine</name>
        <dbReference type="ChEBI" id="CHEBI:59789"/>
    </ligand>
</feature>